<gene>
    <name evidence="3" type="ORF">OFUS_LOCUS14067</name>
</gene>
<keyword evidence="2" id="KW-1133">Transmembrane helix</keyword>
<evidence type="ECO:0000313" key="4">
    <source>
        <dbReference type="Proteomes" id="UP000749559"/>
    </source>
</evidence>
<feature type="compositionally biased region" description="Basic residues" evidence="1">
    <location>
        <begin position="79"/>
        <end position="94"/>
    </location>
</feature>
<evidence type="ECO:0000256" key="1">
    <source>
        <dbReference type="SAM" id="MobiDB-lite"/>
    </source>
</evidence>
<comment type="caution">
    <text evidence="3">The sequence shown here is derived from an EMBL/GenBank/DDBJ whole genome shotgun (WGS) entry which is preliminary data.</text>
</comment>
<dbReference type="AlphaFoldDB" id="A0A8S4P2A4"/>
<dbReference type="Proteomes" id="UP000749559">
    <property type="component" value="Unassembled WGS sequence"/>
</dbReference>
<protein>
    <submittedName>
        <fullName evidence="3">Uncharacterized protein</fullName>
    </submittedName>
</protein>
<feature type="region of interest" description="Disordered" evidence="1">
    <location>
        <begin position="65"/>
        <end position="108"/>
    </location>
</feature>
<name>A0A8S4P2A4_OWEFU</name>
<keyword evidence="2" id="KW-0812">Transmembrane</keyword>
<reference evidence="3" key="1">
    <citation type="submission" date="2022-03" db="EMBL/GenBank/DDBJ databases">
        <authorList>
            <person name="Martin C."/>
        </authorList>
    </citation>
    <scope>NUCLEOTIDE SEQUENCE</scope>
</reference>
<accession>A0A8S4P2A4</accession>
<feature type="transmembrane region" description="Helical" evidence="2">
    <location>
        <begin position="6"/>
        <end position="27"/>
    </location>
</feature>
<evidence type="ECO:0000256" key="2">
    <source>
        <dbReference type="SAM" id="Phobius"/>
    </source>
</evidence>
<keyword evidence="4" id="KW-1185">Reference proteome</keyword>
<dbReference type="EMBL" id="CAIIXF020000007">
    <property type="protein sequence ID" value="CAH1788565.1"/>
    <property type="molecule type" value="Genomic_DNA"/>
</dbReference>
<keyword evidence="2" id="KW-0472">Membrane</keyword>
<sequence>MSHLTIGIFVLGAIFGISELGLFSIAAPQFGNIVGHGGGGGLGDYGKGLDLSFLYPPEFYFFHEVTPGPKPPEEEGARGARRRGGRRRGRRRGRSINGVALPDRNTMS</sequence>
<organism evidence="3 4">
    <name type="scientific">Owenia fusiformis</name>
    <name type="common">Polychaete worm</name>
    <dbReference type="NCBI Taxonomy" id="6347"/>
    <lineage>
        <taxon>Eukaryota</taxon>
        <taxon>Metazoa</taxon>
        <taxon>Spiralia</taxon>
        <taxon>Lophotrochozoa</taxon>
        <taxon>Annelida</taxon>
        <taxon>Polychaeta</taxon>
        <taxon>Sedentaria</taxon>
        <taxon>Canalipalpata</taxon>
        <taxon>Sabellida</taxon>
        <taxon>Oweniida</taxon>
        <taxon>Oweniidae</taxon>
        <taxon>Owenia</taxon>
    </lineage>
</organism>
<evidence type="ECO:0000313" key="3">
    <source>
        <dbReference type="EMBL" id="CAH1788565.1"/>
    </source>
</evidence>
<proteinExistence type="predicted"/>